<sequence>MTRAGTFQASQLIADRYKVVACLGVGEVTETYKVNDTGANRVVALKILRPDTPKGTELQLRAEFYNLSRFTHPGIVAAFDYVSTPQPRPYFTMEFFEGLPINAFFAEGFSPGLTAVTLQLLHALDRIHAQSLIHCDLKPQNILVAEGDGAPQAKLLDFGLAGRPSSSEAAVPRGTLGYVAPEILKGVDADARADLYSLGLVLYEVVTGQGPGKEKDLHAWMRMQYRTEFKAPREFDKGIPEEFESLIMSMLQREPERRPRSAAAVIEQLSRPGHRLDAGGEPQDYPLAAGFVGRSKELESLQEMLEGASKGGACVACVTGERGVGKSRLLSESRFAAQLEGATIVSFQPASPGSRRRSLVELTLGYLAAYSPAPSPKDDGSPAATPAEKYQLFEAAAHGLKELSSSPRVPRCLVLMVDDFELYDSTSYEFLRYLTFSLGSERLMVLVAGVNEPHFLELVGELTRSSHFRHVPLAPMERDDVEALLASLVGEMAGSIVLTEWLVRTTGGNPLFVIEAIRSLIEGGVLARRGSRWTLLEEALNEYSPPHSVTDVLYRRLEALSAEELDVLRVGATAAGPFSLALLQAVLRQEEAPLVRVVAKLRTLGLLRGIVTNGQGSFVVASKMLEAAVAERMAVPERKESHRRVALALELLHPEKEDKPLYDLAHHFTQAGVEDQAFSYSLLAGALARENRLSEQALGYYETALALSAQAKSAGERVELLERVGELREATGRYSEAVAAYTQGMSSIAADSELAGDRPLGSRFLRKLGLVHQKRGQHQDALDSFNQALLTQPERHVPSYIDTLNDMGWSHMALGVLGRAEFLLSDALRLAGGLKKLAPDSHSRLAARSFYCLSVLAWSRGDAVLAQQLVEQSLDIYGTIRDDHSASEIGQFLATLWWRRGETEKAKKQYQRYLPAQRRSGAVSFLLRSLQGLGIICMDESRWEEAHDQFTEALNLAERIGDYAAMADLNMNLGLTCDEQGEARPVVSIITEIELLGFPRLTRQDESRIQTLLSGFTVVAVDERIAGQAVVLKRRHGIKTPDAIIAATALIENACLVTHDQDLLQKVPEIRSLNPFGRSPQPAA</sequence>
<accession>A0A937XDK9</accession>
<evidence type="ECO:0000256" key="3">
    <source>
        <dbReference type="ARBA" id="ARBA00046345"/>
    </source>
</evidence>
<evidence type="ECO:0000313" key="6">
    <source>
        <dbReference type="EMBL" id="MBM3331443.1"/>
    </source>
</evidence>
<dbReference type="PROSITE" id="PS50011">
    <property type="entry name" value="PROTEIN_KINASE_DOM"/>
    <property type="match status" value="1"/>
</dbReference>
<dbReference type="SUPFAM" id="SSF56112">
    <property type="entry name" value="Protein kinase-like (PK-like)"/>
    <property type="match status" value="1"/>
</dbReference>
<dbReference type="Pfam" id="PF13191">
    <property type="entry name" value="AAA_16"/>
    <property type="match status" value="1"/>
</dbReference>
<dbReference type="InterPro" id="IPR000719">
    <property type="entry name" value="Prot_kinase_dom"/>
</dbReference>
<evidence type="ECO:0000256" key="4">
    <source>
        <dbReference type="PROSITE-ProRule" id="PRU00339"/>
    </source>
</evidence>
<keyword evidence="1" id="KW-0547">Nucleotide-binding</keyword>
<dbReference type="InterPro" id="IPR029060">
    <property type="entry name" value="PIN-like_dom_sf"/>
</dbReference>
<dbReference type="InterPro" id="IPR019734">
    <property type="entry name" value="TPR_rpt"/>
</dbReference>
<protein>
    <submittedName>
        <fullName evidence="6">PIN domain-containing protein</fullName>
    </submittedName>
</protein>
<comment type="caution">
    <text evidence="6">The sequence shown here is derived from an EMBL/GenBank/DDBJ whole genome shotgun (WGS) entry which is preliminary data.</text>
</comment>
<dbReference type="InterPro" id="IPR027417">
    <property type="entry name" value="P-loop_NTPase"/>
</dbReference>
<name>A0A937XDK9_UNCW3</name>
<dbReference type="InterPro" id="IPR008271">
    <property type="entry name" value="Ser/Thr_kinase_AS"/>
</dbReference>
<reference evidence="6" key="1">
    <citation type="submission" date="2019-03" db="EMBL/GenBank/DDBJ databases">
        <title>Lake Tanganyika Metagenome-Assembled Genomes (MAGs).</title>
        <authorList>
            <person name="Tran P."/>
        </authorList>
    </citation>
    <scope>NUCLEOTIDE SEQUENCE</scope>
    <source>
        <strain evidence="6">K_DeepCast_150m_m2_040</strain>
    </source>
</reference>
<dbReference type="AlphaFoldDB" id="A0A937XDK9"/>
<dbReference type="Proteomes" id="UP000779900">
    <property type="component" value="Unassembled WGS sequence"/>
</dbReference>
<dbReference type="SUPFAM" id="SSF52540">
    <property type="entry name" value="P-loop containing nucleoside triphosphate hydrolases"/>
    <property type="match status" value="1"/>
</dbReference>
<dbReference type="SUPFAM" id="SSF88723">
    <property type="entry name" value="PIN domain-like"/>
    <property type="match status" value="1"/>
</dbReference>
<keyword evidence="4" id="KW-0802">TPR repeat</keyword>
<dbReference type="PANTHER" id="PTHR16305">
    <property type="entry name" value="TESTICULAR SOLUBLE ADENYLYL CYCLASE"/>
    <property type="match status" value="1"/>
</dbReference>
<dbReference type="GO" id="GO:0005737">
    <property type="term" value="C:cytoplasm"/>
    <property type="evidence" value="ECO:0007669"/>
    <property type="project" value="TreeGrafter"/>
</dbReference>
<proteinExistence type="inferred from homology"/>
<dbReference type="SUPFAM" id="SSF48452">
    <property type="entry name" value="TPR-like"/>
    <property type="match status" value="1"/>
</dbReference>
<dbReference type="GO" id="GO:0004016">
    <property type="term" value="F:adenylate cyclase activity"/>
    <property type="evidence" value="ECO:0007669"/>
    <property type="project" value="TreeGrafter"/>
</dbReference>
<dbReference type="Gene3D" id="3.40.50.300">
    <property type="entry name" value="P-loop containing nucleotide triphosphate hydrolases"/>
    <property type="match status" value="1"/>
</dbReference>
<dbReference type="Gene3D" id="3.40.50.1010">
    <property type="entry name" value="5'-nuclease"/>
    <property type="match status" value="1"/>
</dbReference>
<dbReference type="CDD" id="cd14014">
    <property type="entry name" value="STKc_PknB_like"/>
    <property type="match status" value="1"/>
</dbReference>
<comment type="similarity">
    <text evidence="3">In the N-terminal section; belongs to the PINc/VapC protein family.</text>
</comment>
<dbReference type="PROSITE" id="PS50005">
    <property type="entry name" value="TPR"/>
    <property type="match status" value="1"/>
</dbReference>
<dbReference type="EMBL" id="VGIR01000030">
    <property type="protein sequence ID" value="MBM3331443.1"/>
    <property type="molecule type" value="Genomic_DNA"/>
</dbReference>
<dbReference type="SMART" id="SM00028">
    <property type="entry name" value="TPR"/>
    <property type="match status" value="5"/>
</dbReference>
<feature type="repeat" description="TPR" evidence="4">
    <location>
        <begin position="762"/>
        <end position="795"/>
    </location>
</feature>
<dbReference type="PANTHER" id="PTHR16305:SF28">
    <property type="entry name" value="GUANYLATE CYCLASE DOMAIN-CONTAINING PROTEIN"/>
    <property type="match status" value="1"/>
</dbReference>
<dbReference type="GO" id="GO:0005524">
    <property type="term" value="F:ATP binding"/>
    <property type="evidence" value="ECO:0007669"/>
    <property type="project" value="UniProtKB-KW"/>
</dbReference>
<dbReference type="Gene3D" id="1.10.510.10">
    <property type="entry name" value="Transferase(Phosphotransferase) domain 1"/>
    <property type="match status" value="1"/>
</dbReference>
<evidence type="ECO:0000313" key="7">
    <source>
        <dbReference type="Proteomes" id="UP000779900"/>
    </source>
</evidence>
<dbReference type="CDD" id="cd18738">
    <property type="entry name" value="PIN_VapC4-5_FitB-like"/>
    <property type="match status" value="1"/>
</dbReference>
<dbReference type="Gene3D" id="1.25.40.10">
    <property type="entry name" value="Tetratricopeptide repeat domain"/>
    <property type="match status" value="3"/>
</dbReference>
<dbReference type="InterPro" id="IPR002716">
    <property type="entry name" value="PIN_dom"/>
</dbReference>
<keyword evidence="2" id="KW-0067">ATP-binding</keyword>
<dbReference type="InterPro" id="IPR011990">
    <property type="entry name" value="TPR-like_helical_dom_sf"/>
</dbReference>
<dbReference type="GO" id="GO:0004672">
    <property type="term" value="F:protein kinase activity"/>
    <property type="evidence" value="ECO:0007669"/>
    <property type="project" value="InterPro"/>
</dbReference>
<dbReference type="Gene3D" id="3.30.200.20">
    <property type="entry name" value="Phosphorylase Kinase, domain 1"/>
    <property type="match status" value="1"/>
</dbReference>
<organism evidence="6 7">
    <name type="scientific">candidate division WOR-3 bacterium</name>
    <dbReference type="NCBI Taxonomy" id="2052148"/>
    <lineage>
        <taxon>Bacteria</taxon>
        <taxon>Bacteria division WOR-3</taxon>
    </lineage>
</organism>
<evidence type="ECO:0000256" key="2">
    <source>
        <dbReference type="ARBA" id="ARBA00022840"/>
    </source>
</evidence>
<dbReference type="InterPro" id="IPR041664">
    <property type="entry name" value="AAA_16"/>
</dbReference>
<dbReference type="InterPro" id="IPR011009">
    <property type="entry name" value="Kinase-like_dom_sf"/>
</dbReference>
<dbReference type="SMART" id="SM00220">
    <property type="entry name" value="S_TKc"/>
    <property type="match status" value="1"/>
</dbReference>
<evidence type="ECO:0000259" key="5">
    <source>
        <dbReference type="PROSITE" id="PS50011"/>
    </source>
</evidence>
<dbReference type="PROSITE" id="PS00108">
    <property type="entry name" value="PROTEIN_KINASE_ST"/>
    <property type="match status" value="1"/>
</dbReference>
<gene>
    <name evidence="6" type="ORF">FJY68_06270</name>
</gene>
<dbReference type="Pfam" id="PF00069">
    <property type="entry name" value="Pkinase"/>
    <property type="match status" value="1"/>
</dbReference>
<feature type="domain" description="Protein kinase" evidence="5">
    <location>
        <begin position="17"/>
        <end position="270"/>
    </location>
</feature>
<evidence type="ECO:0000256" key="1">
    <source>
        <dbReference type="ARBA" id="ARBA00022741"/>
    </source>
</evidence>
<dbReference type="Pfam" id="PF01850">
    <property type="entry name" value="PIN"/>
    <property type="match status" value="1"/>
</dbReference>